<dbReference type="EMBL" id="CP000968">
    <property type="protein sequence ID" value="ACB07841.1"/>
    <property type="molecule type" value="Genomic_DNA"/>
</dbReference>
<dbReference type="EnsemblBacteria" id="ACB07841">
    <property type="protein sequence ID" value="ACB07841"/>
    <property type="gene ID" value="Kcr_1095"/>
</dbReference>
<dbReference type="Pfam" id="PF00528">
    <property type="entry name" value="BPD_transp_1"/>
    <property type="match status" value="1"/>
</dbReference>
<dbReference type="PANTHER" id="PTHR43386">
    <property type="entry name" value="OLIGOPEPTIDE TRANSPORT SYSTEM PERMEASE PROTEIN APPC"/>
    <property type="match status" value="1"/>
</dbReference>
<evidence type="ECO:0000256" key="4">
    <source>
        <dbReference type="ARBA" id="ARBA00022692"/>
    </source>
</evidence>
<accession>B1L5W2</accession>
<proteinExistence type="inferred from homology"/>
<dbReference type="GO" id="GO:0005886">
    <property type="term" value="C:plasma membrane"/>
    <property type="evidence" value="ECO:0000318"/>
    <property type="project" value="GO_Central"/>
</dbReference>
<name>B1L5W2_KORCO</name>
<dbReference type="STRING" id="374847.Kcr_1095"/>
<comment type="subcellular location">
    <subcellularLocation>
        <location evidence="1 7">Cell membrane</location>
        <topology evidence="1 7">Multi-pass membrane protein</topology>
    </subcellularLocation>
</comment>
<keyword evidence="6 7" id="KW-0472">Membrane</keyword>
<feature type="transmembrane region" description="Helical" evidence="7">
    <location>
        <begin position="271"/>
        <end position="294"/>
    </location>
</feature>
<evidence type="ECO:0000313" key="10">
    <source>
        <dbReference type="Proteomes" id="UP000001686"/>
    </source>
</evidence>
<organism evidence="9 10">
    <name type="scientific">Korarchaeum cryptofilum (strain OPF8)</name>
    <dbReference type="NCBI Taxonomy" id="374847"/>
    <lineage>
        <taxon>Archaea</taxon>
        <taxon>Thermoproteota</taxon>
        <taxon>Candidatus Korarchaeia</taxon>
        <taxon>Candidatus Korarchaeales</taxon>
        <taxon>Candidatus Korarchaeaceae</taxon>
        <taxon>Candidatus Korarchaeum</taxon>
    </lineage>
</organism>
<dbReference type="PROSITE" id="PS50928">
    <property type="entry name" value="ABC_TM1"/>
    <property type="match status" value="1"/>
</dbReference>
<evidence type="ECO:0000256" key="1">
    <source>
        <dbReference type="ARBA" id="ARBA00004651"/>
    </source>
</evidence>
<dbReference type="InterPro" id="IPR050366">
    <property type="entry name" value="BP-dependent_transpt_permease"/>
</dbReference>
<dbReference type="AlphaFoldDB" id="B1L5W2"/>
<dbReference type="HOGENOM" id="CLU_028518_1_2_2"/>
<feature type="transmembrane region" description="Helical" evidence="7">
    <location>
        <begin position="31"/>
        <end position="53"/>
    </location>
</feature>
<dbReference type="PhylomeDB" id="B1L5W2"/>
<dbReference type="InterPro" id="IPR025966">
    <property type="entry name" value="OppC_N"/>
</dbReference>
<dbReference type="Gene3D" id="1.10.3720.10">
    <property type="entry name" value="MetI-like"/>
    <property type="match status" value="1"/>
</dbReference>
<dbReference type="GeneID" id="6094372"/>
<evidence type="ECO:0000259" key="8">
    <source>
        <dbReference type="PROSITE" id="PS50928"/>
    </source>
</evidence>
<dbReference type="eggNOG" id="arCOG00748">
    <property type="taxonomic scope" value="Archaea"/>
</dbReference>
<feature type="transmembrane region" description="Helical" evidence="7">
    <location>
        <begin position="138"/>
        <end position="159"/>
    </location>
</feature>
<evidence type="ECO:0000256" key="2">
    <source>
        <dbReference type="ARBA" id="ARBA00022448"/>
    </source>
</evidence>
<comment type="similarity">
    <text evidence="7">Belongs to the binding-protein-dependent transport system permease family.</text>
</comment>
<dbReference type="InParanoid" id="B1L5W2"/>
<dbReference type="CDD" id="cd06261">
    <property type="entry name" value="TM_PBP2"/>
    <property type="match status" value="1"/>
</dbReference>
<feature type="transmembrane region" description="Helical" evidence="7">
    <location>
        <begin position="207"/>
        <end position="226"/>
    </location>
</feature>
<evidence type="ECO:0000256" key="3">
    <source>
        <dbReference type="ARBA" id="ARBA00022475"/>
    </source>
</evidence>
<gene>
    <name evidence="9" type="ordered locus">Kcr_1095</name>
</gene>
<protein>
    <submittedName>
        <fullName evidence="9">ABC-type dipeptide/oligopeptide/nickel transport system, permease component</fullName>
    </submittedName>
</protein>
<dbReference type="RefSeq" id="WP_012309738.1">
    <property type="nucleotide sequence ID" value="NC_010482.1"/>
</dbReference>
<dbReference type="FunCoup" id="B1L5W2">
    <property type="interactions" value="25"/>
</dbReference>
<dbReference type="InterPro" id="IPR035906">
    <property type="entry name" value="MetI-like_sf"/>
</dbReference>
<evidence type="ECO:0000256" key="6">
    <source>
        <dbReference type="ARBA" id="ARBA00023136"/>
    </source>
</evidence>
<evidence type="ECO:0000313" key="9">
    <source>
        <dbReference type="EMBL" id="ACB07841.1"/>
    </source>
</evidence>
<keyword evidence="10" id="KW-1185">Reference proteome</keyword>
<evidence type="ECO:0000256" key="5">
    <source>
        <dbReference type="ARBA" id="ARBA00022989"/>
    </source>
</evidence>
<dbReference type="Proteomes" id="UP000001686">
    <property type="component" value="Chromosome"/>
</dbReference>
<keyword evidence="3" id="KW-1003">Cell membrane</keyword>
<keyword evidence="2 7" id="KW-0813">Transport</keyword>
<feature type="domain" description="ABC transmembrane type-1" evidence="8">
    <location>
        <begin position="99"/>
        <end position="295"/>
    </location>
</feature>
<dbReference type="SUPFAM" id="SSF161098">
    <property type="entry name" value="MetI-like"/>
    <property type="match status" value="1"/>
</dbReference>
<reference evidence="9 10" key="1">
    <citation type="journal article" date="2008" name="Proc. Natl. Acad. Sci. U.S.A.">
        <title>A korarchaeal genome reveals new insights into the evolution of the Archaea.</title>
        <authorList>
            <person name="Elkins J.G."/>
            <person name="Podar M."/>
            <person name="Graham D.E."/>
            <person name="Makarova K.S."/>
            <person name="Wolf Y."/>
            <person name="Randau L."/>
            <person name="Hedlund B.P."/>
            <person name="Brochier-Armanet C."/>
            <person name="Kunin V."/>
            <person name="Anderson I."/>
            <person name="Lapidus A."/>
            <person name="Goltsman E."/>
            <person name="Barry K."/>
            <person name="Koonin E.V."/>
            <person name="Hugenholtz P."/>
            <person name="Kyrpides N."/>
            <person name="Wanner G."/>
            <person name="Richardson P."/>
            <person name="Keller M."/>
            <person name="Stetter K.O."/>
        </authorList>
    </citation>
    <scope>NUCLEOTIDE SEQUENCE [LARGE SCALE GENOMIC DNA]</scope>
    <source>
        <strain evidence="10">OPF8</strain>
    </source>
</reference>
<dbReference type="KEGG" id="kcr:Kcr_1095"/>
<dbReference type="PANTHER" id="PTHR43386:SF1">
    <property type="entry name" value="D,D-DIPEPTIDE TRANSPORT SYSTEM PERMEASE PROTEIN DDPC-RELATED"/>
    <property type="match status" value="1"/>
</dbReference>
<feature type="transmembrane region" description="Helical" evidence="7">
    <location>
        <begin position="107"/>
        <end position="131"/>
    </location>
</feature>
<dbReference type="Pfam" id="PF12911">
    <property type="entry name" value="OppC_N"/>
    <property type="match status" value="1"/>
</dbReference>
<sequence>MSSSIKRVPIRERFWYKELVFMLKRIRESPLSLIGTSIILFFILLAVLAPYIAPPRPGRDPFEIPRFGYVPTPSPPSPEHPFGLTEGQYDLFYGCVWGTITAFRVGFLGVSGSLLIGILVGALAGYFGGLLDDILMRIVDIVFAIPGLILAMAFVIALGQSLDNVIIALMLVGWPTYARLVRAGVLQVKVEDYVEAARAMGCSHSRILFKHILPNSIFSVFIVATLDMGSMVLTASALSFLGIGAPLGYADWGQLIALSRNWLLGVPGDPFAYWYTYTYPGIFIFMFVLGWNLLGDAFRDILDPTLRRR</sequence>
<feature type="transmembrane region" description="Helical" evidence="7">
    <location>
        <begin position="165"/>
        <end position="186"/>
    </location>
</feature>
<keyword evidence="4 7" id="KW-0812">Transmembrane</keyword>
<keyword evidence="5 7" id="KW-1133">Transmembrane helix</keyword>
<dbReference type="InterPro" id="IPR000515">
    <property type="entry name" value="MetI-like"/>
</dbReference>
<evidence type="ECO:0000256" key="7">
    <source>
        <dbReference type="RuleBase" id="RU363032"/>
    </source>
</evidence>
<dbReference type="GO" id="GO:0022857">
    <property type="term" value="F:transmembrane transporter activity"/>
    <property type="evidence" value="ECO:0000318"/>
    <property type="project" value="GO_Central"/>
</dbReference>